<proteinExistence type="predicted"/>
<evidence type="ECO:0000256" key="1">
    <source>
        <dbReference type="SAM" id="MobiDB-lite"/>
    </source>
</evidence>
<evidence type="ECO:0008006" key="5">
    <source>
        <dbReference type="Google" id="ProtNLM"/>
    </source>
</evidence>
<dbReference type="EMBL" id="PDJD01000001">
    <property type="protein sequence ID" value="PFG20997.1"/>
    <property type="molecule type" value="Genomic_DNA"/>
</dbReference>
<accession>A0A2A9D2R7</accession>
<feature type="compositionally biased region" description="Acidic residues" evidence="1">
    <location>
        <begin position="34"/>
        <end position="46"/>
    </location>
</feature>
<name>A0A2A9D2R7_9MICO</name>
<keyword evidence="2" id="KW-0732">Signal</keyword>
<dbReference type="SUPFAM" id="SSF50969">
    <property type="entry name" value="YVTN repeat-like/Quinoprotein amine dehydrogenase"/>
    <property type="match status" value="1"/>
</dbReference>
<keyword evidence="4" id="KW-1185">Reference proteome</keyword>
<dbReference type="Proteomes" id="UP000224915">
    <property type="component" value="Unassembled WGS sequence"/>
</dbReference>
<feature type="signal peptide" evidence="2">
    <location>
        <begin position="1"/>
        <end position="34"/>
    </location>
</feature>
<feature type="region of interest" description="Disordered" evidence="1">
    <location>
        <begin position="29"/>
        <end position="73"/>
    </location>
</feature>
<feature type="chain" id="PRO_5012496043" description="Pyrroloquinoline-quinone binding quinoprotein" evidence="2">
    <location>
        <begin position="35"/>
        <end position="443"/>
    </location>
</feature>
<dbReference type="InterPro" id="IPR015943">
    <property type="entry name" value="WD40/YVTN_repeat-like_dom_sf"/>
</dbReference>
<dbReference type="AlphaFoldDB" id="A0A2A9D2R7"/>
<comment type="caution">
    <text evidence="3">The sequence shown here is derived from an EMBL/GenBank/DDBJ whole genome shotgun (WGS) entry which is preliminary data.</text>
</comment>
<reference evidence="3 4" key="1">
    <citation type="submission" date="2017-10" db="EMBL/GenBank/DDBJ databases">
        <title>Sequencing the genomes of 1000 actinobacteria strains.</title>
        <authorList>
            <person name="Klenk H.-P."/>
        </authorList>
    </citation>
    <scope>NUCLEOTIDE SEQUENCE [LARGE SCALE GENOMIC DNA]</scope>
    <source>
        <strain evidence="3 4">DSM 21801</strain>
    </source>
</reference>
<dbReference type="RefSeq" id="WP_098469897.1">
    <property type="nucleotide sequence ID" value="NZ_PDJD01000001.1"/>
</dbReference>
<organism evidence="3 4">
    <name type="scientific">Serinibacter salmoneus</name>
    <dbReference type="NCBI Taxonomy" id="556530"/>
    <lineage>
        <taxon>Bacteria</taxon>
        <taxon>Bacillati</taxon>
        <taxon>Actinomycetota</taxon>
        <taxon>Actinomycetes</taxon>
        <taxon>Micrococcales</taxon>
        <taxon>Beutenbergiaceae</taxon>
        <taxon>Serinibacter</taxon>
    </lineage>
</organism>
<gene>
    <name evidence="3" type="ORF">ATL40_2616</name>
</gene>
<dbReference type="Gene3D" id="2.130.10.10">
    <property type="entry name" value="YVTN repeat-like/Quinoprotein amine dehydrogenase"/>
    <property type="match status" value="1"/>
</dbReference>
<dbReference type="PROSITE" id="PS51257">
    <property type="entry name" value="PROKAR_LIPOPROTEIN"/>
    <property type="match status" value="1"/>
</dbReference>
<evidence type="ECO:0000313" key="4">
    <source>
        <dbReference type="Proteomes" id="UP000224915"/>
    </source>
</evidence>
<dbReference type="OrthoDB" id="3250815at2"/>
<dbReference type="InterPro" id="IPR011044">
    <property type="entry name" value="Quino_amine_DH_bsu"/>
</dbReference>
<evidence type="ECO:0000256" key="2">
    <source>
        <dbReference type="SAM" id="SignalP"/>
    </source>
</evidence>
<evidence type="ECO:0000313" key="3">
    <source>
        <dbReference type="EMBL" id="PFG20997.1"/>
    </source>
</evidence>
<protein>
    <recommendedName>
        <fullName evidence="5">Pyrroloquinoline-quinone binding quinoprotein</fullName>
    </recommendedName>
</protein>
<sequence>MTQTTARRRTLSVLGTATALALTLAACSTGTDSADTETSAEETSEEDHDHEGEEHEEETDAAAGATEQSAPTPRLVVTYDGGVQVLDANSLEVIEDFPLDGFNRVNPVGDGRHVALSTQGGFAVVDAGTWSQAHGDHFHYYTADPALSDVIIEAETPGHVVPHDDLTAIWDDATGHVTVVETGEWTEMVEHEHVHAIREWTAPEAHHGVAVATEEGNLLVTIGDSESRTGAMILDENDEVIVSSEECPGVHGETAFENAGGEVLFAVGCDDGVLVFHGDHVHKLTAEQTARTGNLFSAEGSDVVLGDFRVDPEGGLGMGEVAVINTSEETITAVDPFDGSGALYTFRDLARGDDGELLVLGTDGTLRVLDESGALTTTIDVVGEWDIPEEWQTAHPAVKVLNGMAYVTEPATGTIHIVDYVGGEVWKSVEVGTAVNELAGVTG</sequence>